<dbReference type="RefSeq" id="WP_116650765.1">
    <property type="nucleotide sequence ID" value="NZ_QUZK01000037.1"/>
</dbReference>
<reference evidence="9 10" key="1">
    <citation type="submission" date="2018-08" db="EMBL/GenBank/DDBJ databases">
        <title>Wenzhouxiangella salilacus sp. nov., a novel bacterium isolated from a saline lake in Xinjiang Province, China.</title>
        <authorList>
            <person name="Han S."/>
        </authorList>
    </citation>
    <scope>NUCLEOTIDE SEQUENCE [LARGE SCALE GENOMIC DNA]</scope>
    <source>
        <strain evidence="9 10">XDB06</strain>
    </source>
</reference>
<evidence type="ECO:0000256" key="8">
    <source>
        <dbReference type="SAM" id="Phobius"/>
    </source>
</evidence>
<gene>
    <name evidence="9" type="ORF">DZC52_08785</name>
</gene>
<feature type="transmembrane region" description="Helical" evidence="8">
    <location>
        <begin position="230"/>
        <end position="257"/>
    </location>
</feature>
<evidence type="ECO:0000256" key="6">
    <source>
        <dbReference type="ARBA" id="ARBA00022989"/>
    </source>
</evidence>
<evidence type="ECO:0000256" key="1">
    <source>
        <dbReference type="ARBA" id="ARBA00004651"/>
    </source>
</evidence>
<comment type="subcellular location">
    <subcellularLocation>
        <location evidence="1">Cell membrane</location>
        <topology evidence="1">Multi-pass membrane protein</topology>
    </subcellularLocation>
</comment>
<evidence type="ECO:0000256" key="2">
    <source>
        <dbReference type="ARBA" id="ARBA00007935"/>
    </source>
</evidence>
<keyword evidence="4" id="KW-1003">Cell membrane</keyword>
<evidence type="ECO:0000313" key="9">
    <source>
        <dbReference type="EMBL" id="RFF30164.1"/>
    </source>
</evidence>
<feature type="transmembrane region" description="Helical" evidence="8">
    <location>
        <begin position="111"/>
        <end position="129"/>
    </location>
</feature>
<dbReference type="SUPFAM" id="SSF81345">
    <property type="entry name" value="ABC transporter involved in vitamin B12 uptake, BtuC"/>
    <property type="match status" value="1"/>
</dbReference>
<keyword evidence="10" id="KW-1185">Reference proteome</keyword>
<dbReference type="OrthoDB" id="9055647at2"/>
<evidence type="ECO:0000256" key="5">
    <source>
        <dbReference type="ARBA" id="ARBA00022692"/>
    </source>
</evidence>
<evidence type="ECO:0000256" key="4">
    <source>
        <dbReference type="ARBA" id="ARBA00022475"/>
    </source>
</evidence>
<evidence type="ECO:0000256" key="7">
    <source>
        <dbReference type="ARBA" id="ARBA00023136"/>
    </source>
</evidence>
<dbReference type="Gene3D" id="1.10.3470.10">
    <property type="entry name" value="ABC transporter involved in vitamin B12 uptake, BtuC"/>
    <property type="match status" value="1"/>
</dbReference>
<dbReference type="Proteomes" id="UP000260351">
    <property type="component" value="Unassembled WGS sequence"/>
</dbReference>
<accession>A0A3E1K7W8</accession>
<dbReference type="PANTHER" id="PTHR30472:SF67">
    <property type="entry name" value="PERMEASE OF ABC TRANSPORTER-RELATED"/>
    <property type="match status" value="1"/>
</dbReference>
<feature type="transmembrane region" description="Helical" evidence="8">
    <location>
        <begin position="85"/>
        <end position="105"/>
    </location>
</feature>
<dbReference type="GO" id="GO:0022857">
    <property type="term" value="F:transmembrane transporter activity"/>
    <property type="evidence" value="ECO:0007669"/>
    <property type="project" value="InterPro"/>
</dbReference>
<feature type="transmembrane region" description="Helical" evidence="8">
    <location>
        <begin position="269"/>
        <end position="288"/>
    </location>
</feature>
<dbReference type="EMBL" id="QUZK01000037">
    <property type="protein sequence ID" value="RFF30164.1"/>
    <property type="molecule type" value="Genomic_DNA"/>
</dbReference>
<comment type="similarity">
    <text evidence="2">Belongs to the binding-protein-dependent transport system permease family. FecCD subfamily.</text>
</comment>
<dbReference type="Pfam" id="PF01032">
    <property type="entry name" value="FecCD"/>
    <property type="match status" value="1"/>
</dbReference>
<dbReference type="AlphaFoldDB" id="A0A3E1K7W8"/>
<evidence type="ECO:0000256" key="3">
    <source>
        <dbReference type="ARBA" id="ARBA00022448"/>
    </source>
</evidence>
<organism evidence="9 10">
    <name type="scientific">Wenzhouxiangella sediminis</name>
    <dbReference type="NCBI Taxonomy" id="1792836"/>
    <lineage>
        <taxon>Bacteria</taxon>
        <taxon>Pseudomonadati</taxon>
        <taxon>Pseudomonadota</taxon>
        <taxon>Gammaproteobacteria</taxon>
        <taxon>Chromatiales</taxon>
        <taxon>Wenzhouxiangellaceae</taxon>
        <taxon>Wenzhouxiangella</taxon>
    </lineage>
</organism>
<dbReference type="InterPro" id="IPR000522">
    <property type="entry name" value="ABC_transptr_permease_BtuC"/>
</dbReference>
<proteinExistence type="inferred from homology"/>
<feature type="transmembrane region" description="Helical" evidence="8">
    <location>
        <begin position="181"/>
        <end position="201"/>
    </location>
</feature>
<keyword evidence="6 8" id="KW-1133">Transmembrane helix</keyword>
<dbReference type="PANTHER" id="PTHR30472">
    <property type="entry name" value="FERRIC ENTEROBACTIN TRANSPORT SYSTEM PERMEASE PROTEIN"/>
    <property type="match status" value="1"/>
</dbReference>
<name>A0A3E1K7W8_9GAMM</name>
<comment type="caution">
    <text evidence="9">The sequence shown here is derived from an EMBL/GenBank/DDBJ whole genome shotgun (WGS) entry which is preliminary data.</text>
</comment>
<dbReference type="InterPro" id="IPR037294">
    <property type="entry name" value="ABC_BtuC-like"/>
</dbReference>
<keyword evidence="3" id="KW-0813">Transport</keyword>
<feature type="transmembrane region" description="Helical" evidence="8">
    <location>
        <begin position="57"/>
        <end position="78"/>
    </location>
</feature>
<feature type="transmembrane region" description="Helical" evidence="8">
    <location>
        <begin position="300"/>
        <end position="320"/>
    </location>
</feature>
<dbReference type="GO" id="GO:0005886">
    <property type="term" value="C:plasma membrane"/>
    <property type="evidence" value="ECO:0007669"/>
    <property type="project" value="UniProtKB-SubCell"/>
</dbReference>
<evidence type="ECO:0000313" key="10">
    <source>
        <dbReference type="Proteomes" id="UP000260351"/>
    </source>
</evidence>
<sequence>MASAPVTKTLIAWAGLLLLPPAAVLLAASWGSGGWAWPFAADEAMQRVIGELRIPRAIAALVTGALLAQAGCLMQVLLRNPLADPYVLGLSGGAAAFALIGMSFGLSFLPVPVLAFGGALLTMIIVFVLARGRGPWSTTRVLLTGVVVAAGWGAVISLILATGSDASLRSMLYWLMGDLSYTSLSAWWLLPLAAGVGLLWLRARSLNVLSGGELQAALLGESARTRFWEIYVIASLLTALAVSLAGAIGFVGLIVPHLMRLLVGADHRVLLPASALFGGGFLVLADTAARSLLGPRQLPVGVLTALIGVPLFLLLLYRAARIR</sequence>
<feature type="transmembrane region" description="Helical" evidence="8">
    <location>
        <begin position="141"/>
        <end position="161"/>
    </location>
</feature>
<protein>
    <submittedName>
        <fullName evidence="9">Iron ABC transporter permease</fullName>
    </submittedName>
</protein>
<keyword evidence="5 8" id="KW-0812">Transmembrane</keyword>
<keyword evidence="7 8" id="KW-0472">Membrane</keyword>
<dbReference type="CDD" id="cd06550">
    <property type="entry name" value="TM_ABC_iron-siderophores_like"/>
    <property type="match status" value="1"/>
</dbReference>
<dbReference type="GO" id="GO:0033214">
    <property type="term" value="P:siderophore-iron import into cell"/>
    <property type="evidence" value="ECO:0007669"/>
    <property type="project" value="TreeGrafter"/>
</dbReference>